<dbReference type="AlphaFoldDB" id="A0A9D1S0H0"/>
<feature type="compositionally biased region" description="Polar residues" evidence="1">
    <location>
        <begin position="680"/>
        <end position="690"/>
    </location>
</feature>
<reference evidence="3" key="2">
    <citation type="submission" date="2021-04" db="EMBL/GenBank/DDBJ databases">
        <authorList>
            <person name="Gilroy R."/>
        </authorList>
    </citation>
    <scope>NUCLEOTIDE SEQUENCE</scope>
    <source>
        <strain evidence="3">ChiHejej3B27-3195</strain>
    </source>
</reference>
<evidence type="ECO:0000256" key="2">
    <source>
        <dbReference type="SAM" id="Phobius"/>
    </source>
</evidence>
<proteinExistence type="predicted"/>
<reference evidence="3" key="1">
    <citation type="journal article" date="2021" name="PeerJ">
        <title>Extensive microbial diversity within the chicken gut microbiome revealed by metagenomics and culture.</title>
        <authorList>
            <person name="Gilroy R."/>
            <person name="Ravi A."/>
            <person name="Getino M."/>
            <person name="Pursley I."/>
            <person name="Horton D.L."/>
            <person name="Alikhan N.F."/>
            <person name="Baker D."/>
            <person name="Gharbi K."/>
            <person name="Hall N."/>
            <person name="Watson M."/>
            <person name="Adriaenssens E.M."/>
            <person name="Foster-Nyarko E."/>
            <person name="Jarju S."/>
            <person name="Secka A."/>
            <person name="Antonio M."/>
            <person name="Oren A."/>
            <person name="Chaudhuri R.R."/>
            <person name="La Ragione R."/>
            <person name="Hildebrand F."/>
            <person name="Pallen M.J."/>
        </authorList>
    </citation>
    <scope>NUCLEOTIDE SEQUENCE</scope>
    <source>
        <strain evidence="3">ChiHejej3B27-3195</strain>
    </source>
</reference>
<feature type="region of interest" description="Disordered" evidence="1">
    <location>
        <begin position="668"/>
        <end position="690"/>
    </location>
</feature>
<dbReference type="Gene3D" id="2.60.120.260">
    <property type="entry name" value="Galactose-binding domain-like"/>
    <property type="match status" value="1"/>
</dbReference>
<feature type="transmembrane region" description="Helical" evidence="2">
    <location>
        <begin position="472"/>
        <end position="493"/>
    </location>
</feature>
<organism evidence="3 4">
    <name type="scientific">Candidatus Nesterenkonia stercoripullorum</name>
    <dbReference type="NCBI Taxonomy" id="2838701"/>
    <lineage>
        <taxon>Bacteria</taxon>
        <taxon>Bacillati</taxon>
        <taxon>Actinomycetota</taxon>
        <taxon>Actinomycetes</taxon>
        <taxon>Micrococcales</taxon>
        <taxon>Micrococcaceae</taxon>
        <taxon>Nesterenkonia</taxon>
    </lineage>
</organism>
<comment type="caution">
    <text evidence="3">The sequence shown here is derived from an EMBL/GenBank/DDBJ whole genome shotgun (WGS) entry which is preliminary data.</text>
</comment>
<feature type="region of interest" description="Disordered" evidence="1">
    <location>
        <begin position="629"/>
        <end position="650"/>
    </location>
</feature>
<dbReference type="EMBL" id="DXGD01000001">
    <property type="protein sequence ID" value="HIW98505.1"/>
    <property type="molecule type" value="Genomic_DNA"/>
</dbReference>
<feature type="compositionally biased region" description="Low complexity" evidence="1">
    <location>
        <begin position="394"/>
        <end position="415"/>
    </location>
</feature>
<dbReference type="Proteomes" id="UP000824151">
    <property type="component" value="Unassembled WGS sequence"/>
</dbReference>
<protein>
    <submittedName>
        <fullName evidence="3">Uncharacterized protein</fullName>
    </submittedName>
</protein>
<evidence type="ECO:0000313" key="4">
    <source>
        <dbReference type="Proteomes" id="UP000824151"/>
    </source>
</evidence>
<feature type="compositionally biased region" description="Low complexity" evidence="1">
    <location>
        <begin position="267"/>
        <end position="280"/>
    </location>
</feature>
<name>A0A9D1S0H0_9MICC</name>
<feature type="region of interest" description="Disordered" evidence="1">
    <location>
        <begin position="175"/>
        <end position="280"/>
    </location>
</feature>
<feature type="compositionally biased region" description="Gly residues" evidence="1">
    <location>
        <begin position="441"/>
        <end position="450"/>
    </location>
</feature>
<keyword evidence="2" id="KW-0812">Transmembrane</keyword>
<feature type="compositionally biased region" description="Low complexity" evidence="1">
    <location>
        <begin position="431"/>
        <end position="440"/>
    </location>
</feature>
<evidence type="ECO:0000256" key="1">
    <source>
        <dbReference type="SAM" id="MobiDB-lite"/>
    </source>
</evidence>
<feature type="compositionally biased region" description="Basic and acidic residues" evidence="1">
    <location>
        <begin position="175"/>
        <end position="192"/>
    </location>
</feature>
<feature type="region of interest" description="Disordered" evidence="1">
    <location>
        <begin position="295"/>
        <end position="466"/>
    </location>
</feature>
<gene>
    <name evidence="3" type="ORF">H9871_00010</name>
</gene>
<feature type="region of interest" description="Disordered" evidence="1">
    <location>
        <begin position="495"/>
        <end position="549"/>
    </location>
</feature>
<feature type="compositionally biased region" description="Acidic residues" evidence="1">
    <location>
        <begin position="369"/>
        <end position="384"/>
    </location>
</feature>
<keyword evidence="2" id="KW-0472">Membrane</keyword>
<feature type="compositionally biased region" description="Polar residues" evidence="1">
    <location>
        <begin position="629"/>
        <end position="639"/>
    </location>
</feature>
<feature type="compositionally biased region" description="Low complexity" evidence="1">
    <location>
        <begin position="325"/>
        <end position="337"/>
    </location>
</feature>
<sequence length="690" mass="70286">MAQPFGVGDVVGGRYRITHHVVTSADQDIVFQAHDQVLDREVSILLASRSNAKQVATSARELAVGERDSDAHVLDLGLADDRTYLISALVDPNHLLDLVVPDTAPYVEPFFTDSLGSELFGQSRVMEPETYDDDAEYYAGLHAHRSALPEDEEELDDDAGSRFRRRRPAFLDKVSDSLNKRLGTDRRHHDPAEDSAADDAQAPGEGEGAEAVPAADSPAEADSAAVDASAASSAQSPVTEDPAEEAPVQDASSAAARPSSQRRRSAAPEAGTAAGRAAPAAGLAGAPLTLRSDVDVVDASPSHDTEDTFGVVSSTIPSGGTLLGEDTLSAEDASASEDAPRQDQAPAANSAVSRNDTDAPAQLTPSEGLDGEEVIDDPPAEPLDDSLFAPPPSAARAPLAESADSASAPGAASGSFTGMISPAGEGPAQDAPATETAAAGAAGGSLGGAGAAAPPGEGDTDFPDQRPGKGRWFAAIGLAIVVLVAAVLVFTSLDTRDGSEGDQASTQDDAEGTSDSEGADGGENGGGGDAADDGETSGPTPEIADVSRTVPDSADLLAERDGDLANLSDGDSSTSWNSFTFATSDFGGFASNLVLIMELEEAAPVSSITIDQGEDATGGSFDVLVNDSPSSQGAQTVGSGSFDGGDVTVDLDESEAGQYVMINVTELPEQDSPADPNLPYSLQLNDISVE</sequence>
<keyword evidence="2" id="KW-1133">Transmembrane helix</keyword>
<feature type="compositionally biased region" description="Acidic residues" evidence="1">
    <location>
        <begin position="508"/>
        <end position="520"/>
    </location>
</feature>
<feature type="compositionally biased region" description="Low complexity" evidence="1">
    <location>
        <begin position="198"/>
        <end position="234"/>
    </location>
</feature>
<accession>A0A9D1S0H0</accession>
<evidence type="ECO:0000313" key="3">
    <source>
        <dbReference type="EMBL" id="HIW98505.1"/>
    </source>
</evidence>